<dbReference type="EMBL" id="OZ035833">
    <property type="protein sequence ID" value="CAL1573684.1"/>
    <property type="molecule type" value="Genomic_DNA"/>
</dbReference>
<feature type="region of interest" description="Disordered" evidence="5">
    <location>
        <begin position="32"/>
        <end position="86"/>
    </location>
</feature>
<dbReference type="GO" id="GO:0046872">
    <property type="term" value="F:metal ion binding"/>
    <property type="evidence" value="ECO:0007669"/>
    <property type="project" value="UniProtKB-KW"/>
</dbReference>
<feature type="compositionally biased region" description="Basic and acidic residues" evidence="5">
    <location>
        <begin position="32"/>
        <end position="47"/>
    </location>
</feature>
<evidence type="ECO:0000256" key="3">
    <source>
        <dbReference type="ARBA" id="ARBA00023038"/>
    </source>
</evidence>
<gene>
    <name evidence="7" type="ORF">KC01_LOCUS5539</name>
</gene>
<dbReference type="CDD" id="cd08368">
    <property type="entry name" value="LIM"/>
    <property type="match status" value="1"/>
</dbReference>
<evidence type="ECO:0000259" key="6">
    <source>
        <dbReference type="PROSITE" id="PS50023"/>
    </source>
</evidence>
<evidence type="ECO:0000313" key="8">
    <source>
        <dbReference type="Proteomes" id="UP001497482"/>
    </source>
</evidence>
<keyword evidence="3 4" id="KW-0440">LIM domain</keyword>
<name>A0AAV2JEA1_KNICA</name>
<feature type="region of interest" description="Disordered" evidence="5">
    <location>
        <begin position="193"/>
        <end position="227"/>
    </location>
</feature>
<dbReference type="SMART" id="SM00132">
    <property type="entry name" value="LIM"/>
    <property type="match status" value="1"/>
</dbReference>
<feature type="domain" description="LIM zinc-binding" evidence="6">
    <location>
        <begin position="236"/>
        <end position="299"/>
    </location>
</feature>
<keyword evidence="1 4" id="KW-0479">Metal-binding</keyword>
<dbReference type="Gene3D" id="2.10.110.10">
    <property type="entry name" value="Cysteine Rich Protein"/>
    <property type="match status" value="1"/>
</dbReference>
<evidence type="ECO:0000256" key="1">
    <source>
        <dbReference type="ARBA" id="ARBA00022723"/>
    </source>
</evidence>
<keyword evidence="2 4" id="KW-0862">Zinc</keyword>
<keyword evidence="8" id="KW-1185">Reference proteome</keyword>
<dbReference type="AlphaFoldDB" id="A0AAV2JEA1"/>
<evidence type="ECO:0000256" key="2">
    <source>
        <dbReference type="ARBA" id="ARBA00022833"/>
    </source>
</evidence>
<dbReference type="Pfam" id="PF00412">
    <property type="entry name" value="LIM"/>
    <property type="match status" value="1"/>
</dbReference>
<feature type="compositionally biased region" description="Basic and acidic residues" evidence="5">
    <location>
        <begin position="193"/>
        <end position="209"/>
    </location>
</feature>
<proteinExistence type="predicted"/>
<dbReference type="PROSITE" id="PS50023">
    <property type="entry name" value="LIM_DOMAIN_2"/>
    <property type="match status" value="1"/>
</dbReference>
<feature type="compositionally biased region" description="Basic and acidic residues" evidence="5">
    <location>
        <begin position="62"/>
        <end position="76"/>
    </location>
</feature>
<sequence>MSQDAGREKVFQTTKVRTSIKSDLSWIQKMKEAENIKDSRDPPEERTPTLSRQLSYVLMTAKKFEPATSPEKEVQIGKHSTPIETPEVIQENVEIAVQSAGDDQPAMVDINPEEIFKAEPVVVMPSTCEAEESGPLEKEVTEENISEEATEIEPIPLVPSVAGENQAVFDLSNALEIVPTSESNEEVGKMEITRANDEATDVKTVKESEEPANNNGSSPRSTETSPKSFIMRDGQEVCSHCDQFIGPVKLTVEYPPMYLHPECLTCGKCTQNLGNLLIPMFEHNHLIYCSDCYDVVYTL</sequence>
<feature type="compositionally biased region" description="Polar residues" evidence="5">
    <location>
        <begin position="211"/>
        <end position="227"/>
    </location>
</feature>
<accession>A0AAV2JEA1</accession>
<evidence type="ECO:0000313" key="7">
    <source>
        <dbReference type="EMBL" id="CAL1573684.1"/>
    </source>
</evidence>
<evidence type="ECO:0000256" key="4">
    <source>
        <dbReference type="PROSITE-ProRule" id="PRU00125"/>
    </source>
</evidence>
<protein>
    <recommendedName>
        <fullName evidence="6">LIM zinc-binding domain-containing protein</fullName>
    </recommendedName>
</protein>
<dbReference type="InterPro" id="IPR001781">
    <property type="entry name" value="Znf_LIM"/>
</dbReference>
<organism evidence="7 8">
    <name type="scientific">Knipowitschia caucasica</name>
    <name type="common">Caucasian dwarf goby</name>
    <name type="synonym">Pomatoschistus caucasicus</name>
    <dbReference type="NCBI Taxonomy" id="637954"/>
    <lineage>
        <taxon>Eukaryota</taxon>
        <taxon>Metazoa</taxon>
        <taxon>Chordata</taxon>
        <taxon>Craniata</taxon>
        <taxon>Vertebrata</taxon>
        <taxon>Euteleostomi</taxon>
        <taxon>Actinopterygii</taxon>
        <taxon>Neopterygii</taxon>
        <taxon>Teleostei</taxon>
        <taxon>Neoteleostei</taxon>
        <taxon>Acanthomorphata</taxon>
        <taxon>Gobiaria</taxon>
        <taxon>Gobiiformes</taxon>
        <taxon>Gobioidei</taxon>
        <taxon>Gobiidae</taxon>
        <taxon>Gobiinae</taxon>
        <taxon>Knipowitschia</taxon>
    </lineage>
</organism>
<evidence type="ECO:0000256" key="5">
    <source>
        <dbReference type="SAM" id="MobiDB-lite"/>
    </source>
</evidence>
<dbReference type="Proteomes" id="UP001497482">
    <property type="component" value="Chromosome 11"/>
</dbReference>
<feature type="region of interest" description="Disordered" evidence="5">
    <location>
        <begin position="128"/>
        <end position="148"/>
    </location>
</feature>
<reference evidence="7 8" key="1">
    <citation type="submission" date="2024-04" db="EMBL/GenBank/DDBJ databases">
        <authorList>
            <person name="Waldvogel A.-M."/>
            <person name="Schoenle A."/>
        </authorList>
    </citation>
    <scope>NUCLEOTIDE SEQUENCE [LARGE SCALE GENOMIC DNA]</scope>
</reference>